<sequence length="358" mass="41605">MEELKEDEIKHDYVSPTLITNLDAIDTVSNNTESSVASGHEVHKYKNEPPKYLSKLKSVMDTKQSLVESNAIAKIDHVYEEVNALECDIMDYYEKYSPTTAKTLINTLFLPRHKICKQCANLQGSPVYSDRLIYAKKPLYAKEVDLFQQNDIIQFRYLSEDDKDVDALFLQYDNVEHCLLVYNYVKPNACSIFYSHGSPQDVFDLRMTLKPNIILIGDYKMKRVNTEFYHRRINHFYTRVSRNGISPTAFHVNHSNILSSIKHIGYDTDLQNWMNYRNDVFRSHSLKQDDATDPRANRSSLLLLEPLLLMPELGSSGYRHVKNRIAQSEHVKIVKIVIAYTLSFFILVTITFYIVYFT</sequence>
<name>A0AAJ7N4G3_9HYME</name>
<keyword evidence="1" id="KW-1133">Transmembrane helix</keyword>
<gene>
    <name evidence="3" type="primary">LOC108623294</name>
</gene>
<dbReference type="AlphaFoldDB" id="A0AAJ7N4G3"/>
<evidence type="ECO:0000313" key="3">
    <source>
        <dbReference type="RefSeq" id="XP_017877192.1"/>
    </source>
</evidence>
<accession>A0AAJ7N4G3</accession>
<dbReference type="KEGG" id="ccal:108623294"/>
<protein>
    <submittedName>
        <fullName evidence="3">Uncharacterized protein LOC108623294</fullName>
    </submittedName>
</protein>
<evidence type="ECO:0000256" key="1">
    <source>
        <dbReference type="SAM" id="Phobius"/>
    </source>
</evidence>
<organism evidence="2 3">
    <name type="scientific">Ceratina calcarata</name>
    <dbReference type="NCBI Taxonomy" id="156304"/>
    <lineage>
        <taxon>Eukaryota</taxon>
        <taxon>Metazoa</taxon>
        <taxon>Ecdysozoa</taxon>
        <taxon>Arthropoda</taxon>
        <taxon>Hexapoda</taxon>
        <taxon>Insecta</taxon>
        <taxon>Pterygota</taxon>
        <taxon>Neoptera</taxon>
        <taxon>Endopterygota</taxon>
        <taxon>Hymenoptera</taxon>
        <taxon>Apocrita</taxon>
        <taxon>Aculeata</taxon>
        <taxon>Apoidea</taxon>
        <taxon>Anthophila</taxon>
        <taxon>Apidae</taxon>
        <taxon>Ceratina</taxon>
        <taxon>Zadontomerus</taxon>
    </lineage>
</organism>
<reference evidence="3" key="1">
    <citation type="submission" date="2025-08" db="UniProtKB">
        <authorList>
            <consortium name="RefSeq"/>
        </authorList>
    </citation>
    <scope>IDENTIFICATION</scope>
    <source>
        <tissue evidence="3">Whole body</tissue>
    </source>
</reference>
<dbReference type="GeneID" id="108623294"/>
<evidence type="ECO:0000313" key="2">
    <source>
        <dbReference type="Proteomes" id="UP000694925"/>
    </source>
</evidence>
<proteinExistence type="predicted"/>
<dbReference type="Proteomes" id="UP000694925">
    <property type="component" value="Unplaced"/>
</dbReference>
<keyword evidence="1" id="KW-0812">Transmembrane</keyword>
<feature type="transmembrane region" description="Helical" evidence="1">
    <location>
        <begin position="333"/>
        <end position="356"/>
    </location>
</feature>
<dbReference type="RefSeq" id="XP_017877192.1">
    <property type="nucleotide sequence ID" value="XM_018021703.2"/>
</dbReference>
<keyword evidence="2" id="KW-1185">Reference proteome</keyword>
<keyword evidence="1" id="KW-0472">Membrane</keyword>